<dbReference type="InterPro" id="IPR051280">
    <property type="entry name" value="Cl-channel/antiporter"/>
</dbReference>
<feature type="non-terminal residue" evidence="4">
    <location>
        <position position="1"/>
    </location>
</feature>
<keyword evidence="3" id="KW-1133">Transmembrane helix</keyword>
<protein>
    <recommendedName>
        <fullName evidence="6">CLCN7</fullName>
    </recommendedName>
</protein>
<dbReference type="Proteomes" id="UP000824782">
    <property type="component" value="Unassembled WGS sequence"/>
</dbReference>
<dbReference type="PANTHER" id="PTHR11689:SF136">
    <property type="entry name" value="H(+)_CL(-) EXCHANGE TRANSPORTER 7"/>
    <property type="match status" value="1"/>
</dbReference>
<reference evidence="4" key="1">
    <citation type="thesis" date="2020" institute="ProQuest LLC" country="789 East Eisenhower Parkway, Ann Arbor, MI, USA">
        <title>Comparative Genomics and Chromosome Evolution.</title>
        <authorList>
            <person name="Mudd A.B."/>
        </authorList>
    </citation>
    <scope>NUCLEOTIDE SEQUENCE</scope>
    <source>
        <strain evidence="4">237g6f4</strain>
        <tissue evidence="4">Blood</tissue>
    </source>
</reference>
<sequence length="141" mass="16079">FSSSILFRIGQLSTVDLGDDERELETDLSASIVKEIPHNENLLSLKYESLDYDNSENQLFMEEERRINHAAFRTVEVTRWVICGMIGILTGLIACFIDIMVDQLAGVKYQVIKSSILWVTPEWAWPLLMTGRGTKQINSKL</sequence>
<dbReference type="PANTHER" id="PTHR11689">
    <property type="entry name" value="CHLORIDE CHANNEL PROTEIN CLC FAMILY MEMBER"/>
    <property type="match status" value="1"/>
</dbReference>
<dbReference type="Gene3D" id="1.10.3080.10">
    <property type="entry name" value="Clc chloride channel"/>
    <property type="match status" value="1"/>
</dbReference>
<keyword evidence="3" id="KW-0472">Membrane</keyword>
<evidence type="ECO:0008006" key="6">
    <source>
        <dbReference type="Google" id="ProtNLM"/>
    </source>
</evidence>
<gene>
    <name evidence="4" type="ORF">GDO81_029806</name>
</gene>
<dbReference type="InterPro" id="IPR014743">
    <property type="entry name" value="Cl-channel_core"/>
</dbReference>
<feature type="transmembrane region" description="Helical" evidence="3">
    <location>
        <begin position="77"/>
        <end position="101"/>
    </location>
</feature>
<dbReference type="PRINTS" id="PR01118">
    <property type="entry name" value="CLCHANNEL7"/>
</dbReference>
<evidence type="ECO:0000313" key="4">
    <source>
        <dbReference type="EMBL" id="KAG8534969.1"/>
    </source>
</evidence>
<dbReference type="GO" id="GO:0005765">
    <property type="term" value="C:lysosomal membrane"/>
    <property type="evidence" value="ECO:0007669"/>
    <property type="project" value="TreeGrafter"/>
</dbReference>
<evidence type="ECO:0000256" key="1">
    <source>
        <dbReference type="ARBA" id="ARBA00022737"/>
    </source>
</evidence>
<keyword evidence="3" id="KW-0812">Transmembrane</keyword>
<evidence type="ECO:0000313" key="5">
    <source>
        <dbReference type="Proteomes" id="UP000824782"/>
    </source>
</evidence>
<proteinExistence type="predicted"/>
<feature type="non-terminal residue" evidence="4">
    <location>
        <position position="141"/>
    </location>
</feature>
<organism evidence="4 5">
    <name type="scientific">Engystomops pustulosus</name>
    <name type="common">Tungara frog</name>
    <name type="synonym">Physalaemus pustulosus</name>
    <dbReference type="NCBI Taxonomy" id="76066"/>
    <lineage>
        <taxon>Eukaryota</taxon>
        <taxon>Metazoa</taxon>
        <taxon>Chordata</taxon>
        <taxon>Craniata</taxon>
        <taxon>Vertebrata</taxon>
        <taxon>Euteleostomi</taxon>
        <taxon>Amphibia</taxon>
        <taxon>Batrachia</taxon>
        <taxon>Anura</taxon>
        <taxon>Neobatrachia</taxon>
        <taxon>Hyloidea</taxon>
        <taxon>Leptodactylidae</taxon>
        <taxon>Leiuperinae</taxon>
        <taxon>Engystomops</taxon>
    </lineage>
</organism>
<name>A0AAV6YBP5_ENGPU</name>
<evidence type="ECO:0000256" key="2">
    <source>
        <dbReference type="ARBA" id="ARBA00023122"/>
    </source>
</evidence>
<evidence type="ECO:0000256" key="3">
    <source>
        <dbReference type="SAM" id="Phobius"/>
    </source>
</evidence>
<comment type="caution">
    <text evidence="4">The sequence shown here is derived from an EMBL/GenBank/DDBJ whole genome shotgun (WGS) entry which is preliminary data.</text>
</comment>
<dbReference type="GO" id="GO:0062158">
    <property type="term" value="F:chloride:proton antiporter activity"/>
    <property type="evidence" value="ECO:0007669"/>
    <property type="project" value="InterPro"/>
</dbReference>
<dbReference type="SUPFAM" id="SSF81340">
    <property type="entry name" value="Clc chloride channel"/>
    <property type="match status" value="1"/>
</dbReference>
<dbReference type="InterPro" id="IPR002249">
    <property type="entry name" value="CIC-7"/>
</dbReference>
<dbReference type="AlphaFoldDB" id="A0AAV6YBP5"/>
<dbReference type="EMBL" id="WNYA01083429">
    <property type="protein sequence ID" value="KAG8534969.1"/>
    <property type="molecule type" value="Genomic_DNA"/>
</dbReference>
<keyword evidence="2" id="KW-0129">CBS domain</keyword>
<accession>A0AAV6YBP5</accession>
<keyword evidence="5" id="KW-1185">Reference proteome</keyword>
<keyword evidence="1" id="KW-0677">Repeat</keyword>